<organism evidence="1 2">
    <name type="scientific">Phlebia brevispora</name>
    <dbReference type="NCBI Taxonomy" id="194682"/>
    <lineage>
        <taxon>Eukaryota</taxon>
        <taxon>Fungi</taxon>
        <taxon>Dikarya</taxon>
        <taxon>Basidiomycota</taxon>
        <taxon>Agaricomycotina</taxon>
        <taxon>Agaricomycetes</taxon>
        <taxon>Polyporales</taxon>
        <taxon>Meruliaceae</taxon>
        <taxon>Phlebia</taxon>
    </lineage>
</organism>
<reference evidence="1" key="1">
    <citation type="submission" date="2022-07" db="EMBL/GenBank/DDBJ databases">
        <title>Genome Sequence of Phlebia brevispora.</title>
        <authorList>
            <person name="Buettner E."/>
        </authorList>
    </citation>
    <scope>NUCLEOTIDE SEQUENCE</scope>
    <source>
        <strain evidence="1">MPL23</strain>
    </source>
</reference>
<dbReference type="Proteomes" id="UP001148662">
    <property type="component" value="Unassembled WGS sequence"/>
</dbReference>
<keyword evidence="2" id="KW-1185">Reference proteome</keyword>
<name>A0ACC1S265_9APHY</name>
<proteinExistence type="predicted"/>
<dbReference type="EMBL" id="JANHOG010001867">
    <property type="protein sequence ID" value="KAJ3530538.1"/>
    <property type="molecule type" value="Genomic_DNA"/>
</dbReference>
<evidence type="ECO:0000313" key="1">
    <source>
        <dbReference type="EMBL" id="KAJ3530538.1"/>
    </source>
</evidence>
<sequence length="419" mass="46069">MLLPQLIVVALAPAFVSAALFPKGSLVKQIDAKQFKKIMKDNSTSVISFTAPWCGHCQKMAPEFSKAAVGVHPFIPFYNVDCDDQKNKKLCAEQGVQGFPTIKLFPRGSQEKPKLFEHAQRSASAFYYFAARNIPHGVKKIYHLEDLPAWIEENVDRDRALLLNNGKGIPLLWQAIGNKYKEHFAFGIHRDRRGKSFQKMGFELENDGDSKVLIYPAGSKDFVVYEGIQKYDPLTKFFNSVVAGTADLKTVNEQAKQETYEPSEEELEIERQQEAQRMALAHGGFQDIAGFEAAVQEAVKSGHGADYHAQHGFGKPGSHSPKKEKEEDPTHKILKAQKEAEAESANSPKMAKTGGGGQAVFEAATESGHPRTADDESVTPGPASDTMPDTYTQEPVTAQETGSSKAAAAEETARPKDEL</sequence>
<gene>
    <name evidence="1" type="ORF">NM688_g7692</name>
</gene>
<protein>
    <submittedName>
        <fullName evidence="1">Uncharacterized protein</fullName>
    </submittedName>
</protein>
<evidence type="ECO:0000313" key="2">
    <source>
        <dbReference type="Proteomes" id="UP001148662"/>
    </source>
</evidence>
<comment type="caution">
    <text evidence="1">The sequence shown here is derived from an EMBL/GenBank/DDBJ whole genome shotgun (WGS) entry which is preliminary data.</text>
</comment>
<accession>A0ACC1S265</accession>